<evidence type="ECO:0000313" key="3">
    <source>
        <dbReference type="Proteomes" id="UP000229502"/>
    </source>
</evidence>
<comment type="caution">
    <text evidence="2">The sequence shown here is derived from an EMBL/GenBank/DDBJ whole genome shotgun (WGS) entry which is preliminary data.</text>
</comment>
<dbReference type="EMBL" id="PEWZ01000090">
    <property type="protein sequence ID" value="PIU34820.1"/>
    <property type="molecule type" value="Genomic_DNA"/>
</dbReference>
<sequence length="153" mass="16441">MTEDVSNLTESPVSSEGKLKIIKRILPLLAILVAIGLGVFTGFYFSGKSGNVFFPGLGGIVSKDKIVKGSEFGSKDLSKFKDTAMGVLESGGLDGEGTHKLIREGGPSQTVYLTSSVLDLDQFVGRKIQIWGETFQAQKAGWLMDIGRVKILE</sequence>
<organism evidence="2 3">
    <name type="scientific">Candidatus Shapirobacteria bacterium CG07_land_8_20_14_0_80_39_18</name>
    <dbReference type="NCBI Taxonomy" id="1974882"/>
    <lineage>
        <taxon>Bacteria</taxon>
        <taxon>Candidatus Shapironibacteriota</taxon>
    </lineage>
</organism>
<keyword evidence="1" id="KW-0812">Transmembrane</keyword>
<feature type="transmembrane region" description="Helical" evidence="1">
    <location>
        <begin position="25"/>
        <end position="45"/>
    </location>
</feature>
<reference evidence="3" key="1">
    <citation type="submission" date="2017-09" db="EMBL/GenBank/DDBJ databases">
        <title>Depth-based differentiation of microbial function through sediment-hosted aquifers and enrichment of novel symbionts in the deep terrestrial subsurface.</title>
        <authorList>
            <person name="Probst A.J."/>
            <person name="Ladd B."/>
            <person name="Jarett J.K."/>
            <person name="Geller-Mcgrath D.E."/>
            <person name="Sieber C.M.K."/>
            <person name="Emerson J.B."/>
            <person name="Anantharaman K."/>
            <person name="Thomas B.C."/>
            <person name="Malmstrom R."/>
            <person name="Stieglmeier M."/>
            <person name="Klingl A."/>
            <person name="Woyke T."/>
            <person name="Ryan C.M."/>
            <person name="Banfield J.F."/>
        </authorList>
    </citation>
    <scope>NUCLEOTIDE SEQUENCE [LARGE SCALE GENOMIC DNA]</scope>
</reference>
<dbReference type="AlphaFoldDB" id="A0A2M6YRC0"/>
<keyword evidence="1" id="KW-0472">Membrane</keyword>
<dbReference type="Proteomes" id="UP000229502">
    <property type="component" value="Unassembled WGS sequence"/>
</dbReference>
<gene>
    <name evidence="2" type="ORF">COT03_01835</name>
</gene>
<evidence type="ECO:0000313" key="2">
    <source>
        <dbReference type="EMBL" id="PIU34820.1"/>
    </source>
</evidence>
<evidence type="ECO:0000256" key="1">
    <source>
        <dbReference type="SAM" id="Phobius"/>
    </source>
</evidence>
<proteinExistence type="predicted"/>
<protein>
    <submittedName>
        <fullName evidence="2">Uncharacterized protein</fullName>
    </submittedName>
</protein>
<accession>A0A2M6YRC0</accession>
<keyword evidence="1" id="KW-1133">Transmembrane helix</keyword>
<name>A0A2M6YRC0_9BACT</name>